<protein>
    <submittedName>
        <fullName evidence="3">Cysteine-rich secretory protein family protein</fullName>
    </submittedName>
</protein>
<accession>A0A1H4CM70</accession>
<feature type="domain" description="SCP" evidence="2">
    <location>
        <begin position="47"/>
        <end position="134"/>
    </location>
</feature>
<keyword evidence="4" id="KW-1185">Reference proteome</keyword>
<reference evidence="3 4" key="1">
    <citation type="submission" date="2016-10" db="EMBL/GenBank/DDBJ databases">
        <authorList>
            <person name="de Groot N.N."/>
        </authorList>
    </citation>
    <scope>NUCLEOTIDE SEQUENCE [LARGE SCALE GENOMIC DNA]</scope>
    <source>
        <strain evidence="3 4">DSM 23842</strain>
    </source>
</reference>
<dbReference type="RefSeq" id="WP_092136208.1">
    <property type="nucleotide sequence ID" value="NZ_FNQK01000020.1"/>
</dbReference>
<dbReference type="Proteomes" id="UP000198846">
    <property type="component" value="Unassembled WGS sequence"/>
</dbReference>
<dbReference type="AlphaFoldDB" id="A0A1H4CM70"/>
<dbReference type="PANTHER" id="PTHR31157:SF1">
    <property type="entry name" value="SCP DOMAIN-CONTAINING PROTEIN"/>
    <property type="match status" value="1"/>
</dbReference>
<dbReference type="PROSITE" id="PS51257">
    <property type="entry name" value="PROKAR_LIPOPROTEIN"/>
    <property type="match status" value="1"/>
</dbReference>
<evidence type="ECO:0000313" key="3">
    <source>
        <dbReference type="EMBL" id="SEA61545.1"/>
    </source>
</evidence>
<feature type="signal peptide" evidence="1">
    <location>
        <begin position="1"/>
        <end position="21"/>
    </location>
</feature>
<gene>
    <name evidence="3" type="ORF">SAMN04487990_12066</name>
</gene>
<dbReference type="EMBL" id="FNQK01000020">
    <property type="protein sequence ID" value="SEA61545.1"/>
    <property type="molecule type" value="Genomic_DNA"/>
</dbReference>
<dbReference type="InterPro" id="IPR014044">
    <property type="entry name" value="CAP_dom"/>
</dbReference>
<dbReference type="SUPFAM" id="SSF55797">
    <property type="entry name" value="PR-1-like"/>
    <property type="match status" value="1"/>
</dbReference>
<dbReference type="STRING" id="283786.SAMN04487990_12066"/>
<feature type="chain" id="PRO_5011496451" evidence="1">
    <location>
        <begin position="22"/>
        <end position="162"/>
    </location>
</feature>
<name>A0A1H4CM70_BIZPA</name>
<evidence type="ECO:0000259" key="2">
    <source>
        <dbReference type="Pfam" id="PF00188"/>
    </source>
</evidence>
<dbReference type="CDD" id="cd05379">
    <property type="entry name" value="CAP_bacterial"/>
    <property type="match status" value="1"/>
</dbReference>
<sequence length="162" mass="18151">MNRLINLLCLVLLLSFSTACSSDSDEDFDVPVAATIPASKTIEIEILELINAHRINLGLNTLSDNPLVKGQAYSHTEYMIQDNEISHDYFYSRENYLVQHAGALRVGENVAYGFTNAEAVVKAWIASDGHRANIEGDFTNFEISAEQNSLGQWFYTNIFIKK</sequence>
<proteinExistence type="predicted"/>
<keyword evidence="1" id="KW-0732">Signal</keyword>
<dbReference type="InterPro" id="IPR035940">
    <property type="entry name" value="CAP_sf"/>
</dbReference>
<evidence type="ECO:0000256" key="1">
    <source>
        <dbReference type="SAM" id="SignalP"/>
    </source>
</evidence>
<organism evidence="3 4">
    <name type="scientific">Bizionia paragorgiae</name>
    <dbReference type="NCBI Taxonomy" id="283786"/>
    <lineage>
        <taxon>Bacteria</taxon>
        <taxon>Pseudomonadati</taxon>
        <taxon>Bacteroidota</taxon>
        <taxon>Flavobacteriia</taxon>
        <taxon>Flavobacteriales</taxon>
        <taxon>Flavobacteriaceae</taxon>
        <taxon>Bizionia</taxon>
    </lineage>
</organism>
<dbReference type="PANTHER" id="PTHR31157">
    <property type="entry name" value="SCP DOMAIN-CONTAINING PROTEIN"/>
    <property type="match status" value="1"/>
</dbReference>
<evidence type="ECO:0000313" key="4">
    <source>
        <dbReference type="Proteomes" id="UP000198846"/>
    </source>
</evidence>
<dbReference type="Gene3D" id="3.40.33.10">
    <property type="entry name" value="CAP"/>
    <property type="match status" value="1"/>
</dbReference>
<dbReference type="Pfam" id="PF00188">
    <property type="entry name" value="CAP"/>
    <property type="match status" value="1"/>
</dbReference>
<dbReference type="OrthoDB" id="982527at2"/>